<keyword evidence="8 14" id="KW-0732">Signal</keyword>
<gene>
    <name evidence="16" type="ORF">M407DRAFT_31242</name>
</gene>
<evidence type="ECO:0000313" key="16">
    <source>
        <dbReference type="EMBL" id="KIO19121.1"/>
    </source>
</evidence>
<keyword evidence="13" id="KW-0449">Lipoprotein</keyword>
<keyword evidence="17" id="KW-1185">Reference proteome</keyword>
<dbReference type="GO" id="GO:0005886">
    <property type="term" value="C:plasma membrane"/>
    <property type="evidence" value="ECO:0007669"/>
    <property type="project" value="UniProtKB-SubCell"/>
</dbReference>
<dbReference type="Pfam" id="PF05730">
    <property type="entry name" value="CFEM"/>
    <property type="match status" value="2"/>
</dbReference>
<keyword evidence="12" id="KW-0325">Glycoprotein</keyword>
<evidence type="ECO:0000256" key="4">
    <source>
        <dbReference type="ARBA" id="ARBA00022475"/>
    </source>
</evidence>
<dbReference type="EMBL" id="KN823240">
    <property type="protein sequence ID" value="KIO19121.1"/>
    <property type="molecule type" value="Genomic_DNA"/>
</dbReference>
<organism evidence="16 17">
    <name type="scientific">Tulasnella calospora MUT 4182</name>
    <dbReference type="NCBI Taxonomy" id="1051891"/>
    <lineage>
        <taxon>Eukaryota</taxon>
        <taxon>Fungi</taxon>
        <taxon>Dikarya</taxon>
        <taxon>Basidiomycota</taxon>
        <taxon>Agaricomycotina</taxon>
        <taxon>Agaricomycetes</taxon>
        <taxon>Cantharellales</taxon>
        <taxon>Tulasnellaceae</taxon>
        <taxon>Tulasnella</taxon>
    </lineage>
</organism>
<evidence type="ECO:0000256" key="5">
    <source>
        <dbReference type="ARBA" id="ARBA00022525"/>
    </source>
</evidence>
<evidence type="ECO:0000256" key="1">
    <source>
        <dbReference type="ARBA" id="ARBA00004609"/>
    </source>
</evidence>
<dbReference type="SMART" id="SM00747">
    <property type="entry name" value="CFEM"/>
    <property type="match status" value="2"/>
</dbReference>
<feature type="domain" description="CFEM" evidence="15">
    <location>
        <begin position="1"/>
        <end position="112"/>
    </location>
</feature>
<name>A0A0C3Q5Y7_9AGAM</name>
<dbReference type="AlphaFoldDB" id="A0A0C3Q5Y7"/>
<evidence type="ECO:0000256" key="2">
    <source>
        <dbReference type="ARBA" id="ARBA00004613"/>
    </source>
</evidence>
<proteinExistence type="inferred from homology"/>
<evidence type="ECO:0000256" key="10">
    <source>
        <dbReference type="ARBA" id="ARBA00023136"/>
    </source>
</evidence>
<dbReference type="InterPro" id="IPR051735">
    <property type="entry name" value="CFEM_domain"/>
</dbReference>
<dbReference type="GO" id="GO:0005576">
    <property type="term" value="C:extracellular region"/>
    <property type="evidence" value="ECO:0007669"/>
    <property type="project" value="UniProtKB-SubCell"/>
</dbReference>
<evidence type="ECO:0000256" key="13">
    <source>
        <dbReference type="ARBA" id="ARBA00023288"/>
    </source>
</evidence>
<keyword evidence="6" id="KW-0349">Heme</keyword>
<evidence type="ECO:0000256" key="7">
    <source>
        <dbReference type="ARBA" id="ARBA00022723"/>
    </source>
</evidence>
<feature type="chain" id="PRO_5002177300" description="CFEM domain-containing protein" evidence="14">
    <location>
        <begin position="17"/>
        <end position="168"/>
    </location>
</feature>
<dbReference type="PROSITE" id="PS52012">
    <property type="entry name" value="CFEM"/>
    <property type="match status" value="1"/>
</dbReference>
<comment type="similarity">
    <text evidence="3">Belongs to the RBT5 family.</text>
</comment>
<comment type="subcellular location">
    <subcellularLocation>
        <location evidence="1">Cell membrane</location>
        <topology evidence="1">Lipid-anchor</topology>
        <topology evidence="1">GPI-anchor</topology>
    </subcellularLocation>
    <subcellularLocation>
        <location evidence="2">Secreted</location>
    </subcellularLocation>
</comment>
<accession>A0A0C3Q5Y7</accession>
<evidence type="ECO:0000256" key="14">
    <source>
        <dbReference type="SAM" id="SignalP"/>
    </source>
</evidence>
<evidence type="ECO:0000256" key="6">
    <source>
        <dbReference type="ARBA" id="ARBA00022617"/>
    </source>
</evidence>
<keyword evidence="7" id="KW-0479">Metal-binding</keyword>
<dbReference type="STRING" id="1051891.A0A0C3Q5Y7"/>
<reference evidence="16 17" key="1">
    <citation type="submission" date="2014-04" db="EMBL/GenBank/DDBJ databases">
        <authorList>
            <consortium name="DOE Joint Genome Institute"/>
            <person name="Kuo A."/>
            <person name="Girlanda M."/>
            <person name="Perotto S."/>
            <person name="Kohler A."/>
            <person name="Nagy L.G."/>
            <person name="Floudas D."/>
            <person name="Copeland A."/>
            <person name="Barry K.W."/>
            <person name="Cichocki N."/>
            <person name="Veneault-Fourrey C."/>
            <person name="LaButti K."/>
            <person name="Lindquist E.A."/>
            <person name="Lipzen A."/>
            <person name="Lundell T."/>
            <person name="Morin E."/>
            <person name="Murat C."/>
            <person name="Sun H."/>
            <person name="Tunlid A."/>
            <person name="Henrissat B."/>
            <person name="Grigoriev I.V."/>
            <person name="Hibbett D.S."/>
            <person name="Martin F."/>
            <person name="Nordberg H.P."/>
            <person name="Cantor M.N."/>
            <person name="Hua S.X."/>
        </authorList>
    </citation>
    <scope>NUCLEOTIDE SEQUENCE [LARGE SCALE GENOMIC DNA]</scope>
    <source>
        <strain evidence="16 17">MUT 4182</strain>
    </source>
</reference>
<feature type="signal peptide" evidence="14">
    <location>
        <begin position="1"/>
        <end position="16"/>
    </location>
</feature>
<evidence type="ECO:0000256" key="8">
    <source>
        <dbReference type="ARBA" id="ARBA00022729"/>
    </source>
</evidence>
<dbReference type="InterPro" id="IPR008427">
    <property type="entry name" value="Extracellular_membr_CFEM_dom"/>
</dbReference>
<keyword evidence="10" id="KW-0472">Membrane</keyword>
<dbReference type="HOGENOM" id="CLU_1518957_0_0_1"/>
<evidence type="ECO:0000259" key="15">
    <source>
        <dbReference type="PROSITE" id="PS52012"/>
    </source>
</evidence>
<keyword evidence="4" id="KW-1003">Cell membrane</keyword>
<sequence length="168" mass="18389">MRFSLIVLAAATLASAGSVFKRHNDFDVPWCAKDCVANADPSPCHPDDTACLCVNTNYYTQVATCVEKCCSPEDAKKTAEVAYKYCEAVGIDPENPIPKCGVKCVEDAPNFNCDPTDNKCFCENKDFIEQVQWCFKEKCQGEDLKNAVCAGEAVCRAVGVDISPFVDY</sequence>
<dbReference type="PANTHER" id="PTHR37928">
    <property type="entry name" value="CFEM DOMAIN PROTEIN (AFU_ORTHOLOGUE AFUA_6G14090)"/>
    <property type="match status" value="1"/>
</dbReference>
<keyword evidence="11" id="KW-1015">Disulfide bond</keyword>
<evidence type="ECO:0000256" key="3">
    <source>
        <dbReference type="ARBA" id="ARBA00010031"/>
    </source>
</evidence>
<keyword evidence="5" id="KW-0964">Secreted</keyword>
<dbReference type="OrthoDB" id="3065412at2759"/>
<reference evidence="17" key="2">
    <citation type="submission" date="2015-01" db="EMBL/GenBank/DDBJ databases">
        <title>Evolutionary Origins and Diversification of the Mycorrhizal Mutualists.</title>
        <authorList>
            <consortium name="DOE Joint Genome Institute"/>
            <consortium name="Mycorrhizal Genomics Consortium"/>
            <person name="Kohler A."/>
            <person name="Kuo A."/>
            <person name="Nagy L.G."/>
            <person name="Floudas D."/>
            <person name="Copeland A."/>
            <person name="Barry K.W."/>
            <person name="Cichocki N."/>
            <person name="Veneault-Fourrey C."/>
            <person name="LaButti K."/>
            <person name="Lindquist E.A."/>
            <person name="Lipzen A."/>
            <person name="Lundell T."/>
            <person name="Morin E."/>
            <person name="Murat C."/>
            <person name="Riley R."/>
            <person name="Ohm R."/>
            <person name="Sun H."/>
            <person name="Tunlid A."/>
            <person name="Henrissat B."/>
            <person name="Grigoriev I.V."/>
            <person name="Hibbett D.S."/>
            <person name="Martin F."/>
        </authorList>
    </citation>
    <scope>NUCLEOTIDE SEQUENCE [LARGE SCALE GENOMIC DNA]</scope>
    <source>
        <strain evidence="17">MUT 4182</strain>
    </source>
</reference>
<evidence type="ECO:0000256" key="9">
    <source>
        <dbReference type="ARBA" id="ARBA00023004"/>
    </source>
</evidence>
<keyword evidence="9" id="KW-0408">Iron</keyword>
<evidence type="ECO:0000256" key="11">
    <source>
        <dbReference type="ARBA" id="ARBA00023157"/>
    </source>
</evidence>
<dbReference type="Proteomes" id="UP000054248">
    <property type="component" value="Unassembled WGS sequence"/>
</dbReference>
<dbReference type="GO" id="GO:0046872">
    <property type="term" value="F:metal ion binding"/>
    <property type="evidence" value="ECO:0007669"/>
    <property type="project" value="UniProtKB-KW"/>
</dbReference>
<protein>
    <recommendedName>
        <fullName evidence="15">CFEM domain-containing protein</fullName>
    </recommendedName>
</protein>
<evidence type="ECO:0000313" key="17">
    <source>
        <dbReference type="Proteomes" id="UP000054248"/>
    </source>
</evidence>
<evidence type="ECO:0000256" key="12">
    <source>
        <dbReference type="ARBA" id="ARBA00023180"/>
    </source>
</evidence>
<dbReference type="PANTHER" id="PTHR37928:SF2">
    <property type="entry name" value="GPI ANCHORED CFEM DOMAIN PROTEIN (AFU_ORTHOLOGUE AFUA_6G10580)"/>
    <property type="match status" value="1"/>
</dbReference>